<dbReference type="RefSeq" id="WP_079542191.1">
    <property type="nucleotide sequence ID" value="NZ_LT670844.1"/>
</dbReference>
<protein>
    <submittedName>
        <fullName evidence="2">Uncharacterized protein</fullName>
    </submittedName>
</protein>
<proteinExistence type="predicted"/>
<reference evidence="2 3" key="1">
    <citation type="submission" date="2016-11" db="EMBL/GenBank/DDBJ databases">
        <authorList>
            <person name="Jaros S."/>
            <person name="Januszkiewicz K."/>
            <person name="Wedrychowicz H."/>
        </authorList>
    </citation>
    <scope>NUCLEOTIDE SEQUENCE [LARGE SCALE GENOMIC DNA]</scope>
    <source>
        <strain evidence="2 3">GAS499</strain>
    </source>
</reference>
<dbReference type="Proteomes" id="UP000189935">
    <property type="component" value="Chromosome I"/>
</dbReference>
<dbReference type="OrthoDB" id="8283038at2"/>
<name>A0A1M6XGB6_9BRAD</name>
<feature type="region of interest" description="Disordered" evidence="1">
    <location>
        <begin position="232"/>
        <end position="252"/>
    </location>
</feature>
<dbReference type="EMBL" id="LT670844">
    <property type="protein sequence ID" value="SHL05070.1"/>
    <property type="molecule type" value="Genomic_DNA"/>
</dbReference>
<accession>A0A1M6XGB6</accession>
<sequence length="648" mass="69090">MASASFVEIISHFAGYLQIFQDIARDRIEYDESLAARPSDDYTTPRPHYDHPFTPDDMDIVAGPAPDLIPADPLHLARFAPIKHLRDLPPPEPDSFPPSPLPNILLPMASGAGGGGGGHHIEHHIKVVYQPGDAQSEIEVHQQNLMFNDVTILPAGAVLPDGQALQLDADTLATIKHMADDANAHIPSDWWIPQNGTGAADFLNAHDANWAANGGMPDAHSVQPGYYLNGVLQDPATPPPDQTPLAAPAPLPDTGHGLGQWAVLGSNDSTNAALIVDLTHSARTMVVMGDYFKTDAMFQTNTTINHDHISVSGGIGTPSITTGDNVATNIADFVQHPGVYSTIPVTYAGPNWSVDVVNGDYYNVHSVIQDNYLLHNGIITQTSADTHYDLVGGNNQLGNLARIFDGTIHYDLIVVQGAYHGMNVIFQNNILLNNDQIKMAADGTDPSQSVTSGHNNLLNEGTIENYGGNSFSPLSVDAKTIDGLLASGATSLDPNLGAAIAGSGGTFHVLYITGNYYDVNAVWQNNVTDDVNVIYQLQNQPSAGALLYHPDGTVTQSVSTGHDRLANDAAIIDVNPDKAYVNGHVYTDSILVQANLLPTHQDKAVNADTHALVPELIAFVNDSQDPTHHAPAIVPTVAHNDPMASMLS</sequence>
<gene>
    <name evidence="2" type="ORF">SAMN05444159_4865</name>
</gene>
<dbReference type="AlphaFoldDB" id="A0A1M6XGB6"/>
<organism evidence="2 3">
    <name type="scientific">Bradyrhizobium lablabi</name>
    <dbReference type="NCBI Taxonomy" id="722472"/>
    <lineage>
        <taxon>Bacteria</taxon>
        <taxon>Pseudomonadati</taxon>
        <taxon>Pseudomonadota</taxon>
        <taxon>Alphaproteobacteria</taxon>
        <taxon>Hyphomicrobiales</taxon>
        <taxon>Nitrobacteraceae</taxon>
        <taxon>Bradyrhizobium</taxon>
    </lineage>
</organism>
<feature type="compositionally biased region" description="Pro residues" evidence="1">
    <location>
        <begin position="236"/>
        <end position="251"/>
    </location>
</feature>
<evidence type="ECO:0000313" key="3">
    <source>
        <dbReference type="Proteomes" id="UP000189935"/>
    </source>
</evidence>
<evidence type="ECO:0000256" key="1">
    <source>
        <dbReference type="SAM" id="MobiDB-lite"/>
    </source>
</evidence>
<evidence type="ECO:0000313" key="2">
    <source>
        <dbReference type="EMBL" id="SHL05070.1"/>
    </source>
</evidence>